<dbReference type="SUPFAM" id="SSF51206">
    <property type="entry name" value="cAMP-binding domain-like"/>
    <property type="match status" value="1"/>
</dbReference>
<dbReference type="PROSITE" id="PS50042">
    <property type="entry name" value="CNMP_BINDING_3"/>
    <property type="match status" value="1"/>
</dbReference>
<keyword evidence="1" id="KW-0805">Transcription regulation</keyword>
<dbReference type="InterPro" id="IPR036390">
    <property type="entry name" value="WH_DNA-bd_sf"/>
</dbReference>
<dbReference type="InterPro" id="IPR050397">
    <property type="entry name" value="Env_Response_Regulators"/>
</dbReference>
<keyword evidence="7" id="KW-1185">Reference proteome</keyword>
<dbReference type="GO" id="GO:0003677">
    <property type="term" value="F:DNA binding"/>
    <property type="evidence" value="ECO:0007669"/>
    <property type="project" value="UniProtKB-KW"/>
</dbReference>
<dbReference type="Pfam" id="PF00027">
    <property type="entry name" value="cNMP_binding"/>
    <property type="match status" value="1"/>
</dbReference>
<evidence type="ECO:0000256" key="1">
    <source>
        <dbReference type="ARBA" id="ARBA00023015"/>
    </source>
</evidence>
<dbReference type="SMART" id="SM00100">
    <property type="entry name" value="cNMP"/>
    <property type="match status" value="1"/>
</dbReference>
<sequence>MADFDYLKKVPYFNELEDKSLEEIHRISTINFFKKGSIIFMEGEKGEAMYFVKSGKVKISKTSSIGKEYIIKIMEKGDVFAESILFVGGEYPATAEAIEDSEVIMLKNQDIENLILKNSEIALSIIKLMAKRLKNVAVIIENLALRDSIGRTASVLLTFAKERGINAKEGILLDLNLNRQDLANIVGTSRENVTRILSQMDKEGIIHLDRQKIIIRDIEKLKEML</sequence>
<dbReference type="SUPFAM" id="SSF46785">
    <property type="entry name" value="Winged helix' DNA-binding domain"/>
    <property type="match status" value="1"/>
</dbReference>
<gene>
    <name evidence="6" type="ORF">SAMN02745195_01675</name>
</gene>
<dbReference type="GO" id="GO:0005829">
    <property type="term" value="C:cytosol"/>
    <property type="evidence" value="ECO:0007669"/>
    <property type="project" value="TreeGrafter"/>
</dbReference>
<dbReference type="EMBL" id="FQUR01000013">
    <property type="protein sequence ID" value="SHF03092.1"/>
    <property type="molecule type" value="Genomic_DNA"/>
</dbReference>
<protein>
    <submittedName>
        <fullName evidence="6">CRP/FNR family transcriptional regulator, anaerobic regulatory protein</fullName>
    </submittedName>
</protein>
<dbReference type="SMART" id="SM00419">
    <property type="entry name" value="HTH_CRP"/>
    <property type="match status" value="1"/>
</dbReference>
<name>A0A1M4YC49_9THEO</name>
<evidence type="ECO:0000256" key="2">
    <source>
        <dbReference type="ARBA" id="ARBA00023125"/>
    </source>
</evidence>
<evidence type="ECO:0000313" key="6">
    <source>
        <dbReference type="EMBL" id="SHF03092.1"/>
    </source>
</evidence>
<dbReference type="InterPro" id="IPR018490">
    <property type="entry name" value="cNMP-bd_dom_sf"/>
</dbReference>
<dbReference type="AlphaFoldDB" id="A0A1M4YC49"/>
<dbReference type="Gene3D" id="2.60.120.10">
    <property type="entry name" value="Jelly Rolls"/>
    <property type="match status" value="1"/>
</dbReference>
<dbReference type="InterPro" id="IPR012318">
    <property type="entry name" value="HTH_CRP"/>
</dbReference>
<dbReference type="PROSITE" id="PS51063">
    <property type="entry name" value="HTH_CRP_2"/>
    <property type="match status" value="1"/>
</dbReference>
<evidence type="ECO:0000259" key="5">
    <source>
        <dbReference type="PROSITE" id="PS51063"/>
    </source>
</evidence>
<dbReference type="PRINTS" id="PR00034">
    <property type="entry name" value="HTHCRP"/>
</dbReference>
<evidence type="ECO:0000256" key="3">
    <source>
        <dbReference type="ARBA" id="ARBA00023163"/>
    </source>
</evidence>
<feature type="domain" description="Cyclic nucleotide-binding" evidence="4">
    <location>
        <begin position="12"/>
        <end position="132"/>
    </location>
</feature>
<dbReference type="InterPro" id="IPR014710">
    <property type="entry name" value="RmlC-like_jellyroll"/>
</dbReference>
<dbReference type="Pfam" id="PF13545">
    <property type="entry name" value="HTH_Crp_2"/>
    <property type="match status" value="1"/>
</dbReference>
<feature type="domain" description="HTH crp-type" evidence="5">
    <location>
        <begin position="146"/>
        <end position="219"/>
    </location>
</feature>
<evidence type="ECO:0000259" key="4">
    <source>
        <dbReference type="PROSITE" id="PS50042"/>
    </source>
</evidence>
<accession>A0A1M4YC49</accession>
<proteinExistence type="predicted"/>
<evidence type="ECO:0000313" key="7">
    <source>
        <dbReference type="Proteomes" id="UP000184127"/>
    </source>
</evidence>
<dbReference type="Gene3D" id="1.10.10.10">
    <property type="entry name" value="Winged helix-like DNA-binding domain superfamily/Winged helix DNA-binding domain"/>
    <property type="match status" value="1"/>
</dbReference>
<dbReference type="RefSeq" id="WP_072968992.1">
    <property type="nucleotide sequence ID" value="NZ_FQUR01000013.1"/>
</dbReference>
<dbReference type="GO" id="GO:0003700">
    <property type="term" value="F:DNA-binding transcription factor activity"/>
    <property type="evidence" value="ECO:0007669"/>
    <property type="project" value="TreeGrafter"/>
</dbReference>
<dbReference type="CDD" id="cd00038">
    <property type="entry name" value="CAP_ED"/>
    <property type="match status" value="1"/>
</dbReference>
<organism evidence="6 7">
    <name type="scientific">Thermoanaerobacter uzonensis DSM 18761</name>
    <dbReference type="NCBI Taxonomy" id="1123369"/>
    <lineage>
        <taxon>Bacteria</taxon>
        <taxon>Bacillati</taxon>
        <taxon>Bacillota</taxon>
        <taxon>Clostridia</taxon>
        <taxon>Thermoanaerobacterales</taxon>
        <taxon>Thermoanaerobacteraceae</taxon>
        <taxon>Thermoanaerobacter</taxon>
    </lineage>
</organism>
<dbReference type="PANTHER" id="PTHR24567:SF74">
    <property type="entry name" value="HTH-TYPE TRANSCRIPTIONAL REGULATOR ARCR"/>
    <property type="match status" value="1"/>
</dbReference>
<reference evidence="7" key="1">
    <citation type="submission" date="2016-11" db="EMBL/GenBank/DDBJ databases">
        <authorList>
            <person name="Varghese N."/>
            <person name="Submissions S."/>
        </authorList>
    </citation>
    <scope>NUCLEOTIDE SEQUENCE [LARGE SCALE GENOMIC DNA]</scope>
    <source>
        <strain evidence="7">DSM 18761</strain>
    </source>
</reference>
<dbReference type="PANTHER" id="PTHR24567">
    <property type="entry name" value="CRP FAMILY TRANSCRIPTIONAL REGULATORY PROTEIN"/>
    <property type="match status" value="1"/>
</dbReference>
<keyword evidence="3" id="KW-0804">Transcription</keyword>
<dbReference type="Proteomes" id="UP000184127">
    <property type="component" value="Unassembled WGS sequence"/>
</dbReference>
<dbReference type="InterPro" id="IPR036388">
    <property type="entry name" value="WH-like_DNA-bd_sf"/>
</dbReference>
<dbReference type="InterPro" id="IPR000595">
    <property type="entry name" value="cNMP-bd_dom"/>
</dbReference>
<keyword evidence="2" id="KW-0238">DNA-binding</keyword>